<feature type="transmembrane region" description="Helical" evidence="1">
    <location>
        <begin position="37"/>
        <end position="55"/>
    </location>
</feature>
<organism evidence="2 3">
    <name type="scientific">Exiguobacterium aestuarii</name>
    <dbReference type="NCBI Taxonomy" id="273527"/>
    <lineage>
        <taxon>Bacteria</taxon>
        <taxon>Bacillati</taxon>
        <taxon>Bacillota</taxon>
        <taxon>Bacilli</taxon>
        <taxon>Bacillales</taxon>
        <taxon>Bacillales Family XII. Incertae Sedis</taxon>
        <taxon>Exiguobacterium</taxon>
    </lineage>
</organism>
<gene>
    <name evidence="2" type="ORF">ACFQO8_07245</name>
</gene>
<evidence type="ECO:0000256" key="1">
    <source>
        <dbReference type="SAM" id="Phobius"/>
    </source>
</evidence>
<comment type="caution">
    <text evidence="2">The sequence shown here is derived from an EMBL/GenBank/DDBJ whole genome shotgun (WGS) entry which is preliminary data.</text>
</comment>
<reference evidence="3" key="1">
    <citation type="journal article" date="2019" name="Int. J. Syst. Evol. Microbiol.">
        <title>The Global Catalogue of Microorganisms (GCM) 10K type strain sequencing project: providing services to taxonomists for standard genome sequencing and annotation.</title>
        <authorList>
            <consortium name="The Broad Institute Genomics Platform"/>
            <consortium name="The Broad Institute Genome Sequencing Center for Infectious Disease"/>
            <person name="Wu L."/>
            <person name="Ma J."/>
        </authorList>
    </citation>
    <scope>NUCLEOTIDE SEQUENCE [LARGE SCALE GENOMIC DNA]</scope>
    <source>
        <strain evidence="3">CCUG 55590</strain>
    </source>
</reference>
<keyword evidence="3" id="KW-1185">Reference proteome</keyword>
<dbReference type="PANTHER" id="PTHR36974:SF1">
    <property type="entry name" value="DOXX FAMILY MEMBRANE PROTEIN"/>
    <property type="match status" value="1"/>
</dbReference>
<dbReference type="PANTHER" id="PTHR36974">
    <property type="entry name" value="MEMBRANE PROTEIN-RELATED"/>
    <property type="match status" value="1"/>
</dbReference>
<evidence type="ECO:0000313" key="2">
    <source>
        <dbReference type="EMBL" id="MFC7389937.1"/>
    </source>
</evidence>
<proteinExistence type="predicted"/>
<keyword evidence="1" id="KW-1133">Transmembrane helix</keyword>
<evidence type="ECO:0000313" key="3">
    <source>
        <dbReference type="Proteomes" id="UP001596439"/>
    </source>
</evidence>
<evidence type="ECO:0008006" key="4">
    <source>
        <dbReference type="Google" id="ProtNLM"/>
    </source>
</evidence>
<keyword evidence="1" id="KW-0472">Membrane</keyword>
<dbReference type="RefSeq" id="WP_214788420.1">
    <property type="nucleotide sequence ID" value="NZ_JANIEL010000004.1"/>
</dbReference>
<name>A0ABW2PL70_9BACL</name>
<dbReference type="Proteomes" id="UP001596439">
    <property type="component" value="Unassembled WGS sequence"/>
</dbReference>
<accession>A0ABW2PL70</accession>
<dbReference type="EMBL" id="JBHTCE010000001">
    <property type="protein sequence ID" value="MFC7389937.1"/>
    <property type="molecule type" value="Genomic_DNA"/>
</dbReference>
<sequence length="114" mass="12897">MVRNLYGVLLFGAGILHFVREKAFMSIIPKSWPFRRLMVQLSGVVEVVFGAMLLLNKGTSFVKRTLPAFFIAVFPANINMAVKPSRIGGKVIPKWITWSRLPLQWVLIKGVKKI</sequence>
<protein>
    <recommendedName>
        <fullName evidence="4">DoxX family protein</fullName>
    </recommendedName>
</protein>
<keyword evidence="1" id="KW-0812">Transmembrane</keyword>